<dbReference type="GO" id="GO:0032981">
    <property type="term" value="P:mitochondrial respiratory chain complex I assembly"/>
    <property type="evidence" value="ECO:0007669"/>
    <property type="project" value="InterPro"/>
</dbReference>
<dbReference type="EMBL" id="BTSY01000004">
    <property type="protein sequence ID" value="GMT24169.1"/>
    <property type="molecule type" value="Genomic_DNA"/>
</dbReference>
<feature type="compositionally biased region" description="Basic and acidic residues" evidence="1">
    <location>
        <begin position="15"/>
        <end position="38"/>
    </location>
</feature>
<reference evidence="2" key="1">
    <citation type="submission" date="2023-10" db="EMBL/GenBank/DDBJ databases">
        <title>Genome assembly of Pristionchus species.</title>
        <authorList>
            <person name="Yoshida K."/>
            <person name="Sommer R.J."/>
        </authorList>
    </citation>
    <scope>NUCLEOTIDE SEQUENCE</scope>
    <source>
        <strain evidence="2">RS5133</strain>
    </source>
</reference>
<evidence type="ECO:0000313" key="2">
    <source>
        <dbReference type="EMBL" id="GMT24169.1"/>
    </source>
</evidence>
<keyword evidence="3" id="KW-1185">Reference proteome</keyword>
<dbReference type="AlphaFoldDB" id="A0AAV5VX38"/>
<evidence type="ECO:0000313" key="3">
    <source>
        <dbReference type="Proteomes" id="UP001432322"/>
    </source>
</evidence>
<dbReference type="InterPro" id="IPR009622">
    <property type="entry name" value="NDUFAF4"/>
</dbReference>
<dbReference type="PANTHER" id="PTHR13338">
    <property type="entry name" value="UPF0240 PROTEIN"/>
    <property type="match status" value="1"/>
</dbReference>
<dbReference type="Pfam" id="PF06784">
    <property type="entry name" value="UPF0240"/>
    <property type="match status" value="1"/>
</dbReference>
<organism evidence="2 3">
    <name type="scientific">Pristionchus fissidentatus</name>
    <dbReference type="NCBI Taxonomy" id="1538716"/>
    <lineage>
        <taxon>Eukaryota</taxon>
        <taxon>Metazoa</taxon>
        <taxon>Ecdysozoa</taxon>
        <taxon>Nematoda</taxon>
        <taxon>Chromadorea</taxon>
        <taxon>Rhabditida</taxon>
        <taxon>Rhabditina</taxon>
        <taxon>Diplogasteromorpha</taxon>
        <taxon>Diplogasteroidea</taxon>
        <taxon>Neodiplogasteridae</taxon>
        <taxon>Pristionchus</taxon>
    </lineage>
</organism>
<feature type="non-terminal residue" evidence="2">
    <location>
        <position position="246"/>
    </location>
</feature>
<feature type="non-terminal residue" evidence="2">
    <location>
        <position position="1"/>
    </location>
</feature>
<feature type="region of interest" description="Disordered" evidence="1">
    <location>
        <begin position="1"/>
        <end position="73"/>
    </location>
</feature>
<proteinExistence type="predicted"/>
<gene>
    <name evidence="2" type="ORF">PFISCL1PPCAC_15466</name>
</gene>
<protein>
    <submittedName>
        <fullName evidence="2">Uncharacterized protein</fullName>
    </submittedName>
</protein>
<evidence type="ECO:0000256" key="1">
    <source>
        <dbReference type="SAM" id="MobiDB-lite"/>
    </source>
</evidence>
<dbReference type="Proteomes" id="UP001432322">
    <property type="component" value="Unassembled WGS sequence"/>
</dbReference>
<accession>A0AAV5VX38</accession>
<sequence>LQKVEKGSVKATSAPKHESEKKHFEDRQKDGRVREELRKKHTHLVDNMNKIRITSTTPPERWTSAKELPSRESEFMHRNDPVWEYGFYEPPLEKMPSGKIMLREAIEILRKMQEARTEGESATAAQMRQRAERELRDNVATVRVGKEKIDAVYEYFRPFERGETQKVVSRHELARLQDALQGRGDEFSFVANNHGEIKKLFHEKDKNKERNIELSVKETKELQEAIRILRSEESERLKKRLEQINE</sequence>
<name>A0AAV5VX38_9BILA</name>
<dbReference type="GO" id="GO:0005739">
    <property type="term" value="C:mitochondrion"/>
    <property type="evidence" value="ECO:0007669"/>
    <property type="project" value="TreeGrafter"/>
</dbReference>
<dbReference type="PANTHER" id="PTHR13338:SF4">
    <property type="entry name" value="NADH DEHYDROGENASE [UBIQUINONE] 1 ALPHA SUBCOMPLEX ASSEMBLY FACTOR 4"/>
    <property type="match status" value="1"/>
</dbReference>
<comment type="caution">
    <text evidence="2">The sequence shown here is derived from an EMBL/GenBank/DDBJ whole genome shotgun (WGS) entry which is preliminary data.</text>
</comment>